<dbReference type="Proteomes" id="UP000481153">
    <property type="component" value="Unassembled WGS sequence"/>
</dbReference>
<gene>
    <name evidence="2" type="ORF">Ae201684_000832</name>
</gene>
<dbReference type="AlphaFoldDB" id="A0A6G0XUV0"/>
<reference evidence="2 3" key="1">
    <citation type="submission" date="2019-07" db="EMBL/GenBank/DDBJ databases">
        <title>Genomics analysis of Aphanomyces spp. identifies a new class of oomycete effector associated with host adaptation.</title>
        <authorList>
            <person name="Gaulin E."/>
        </authorList>
    </citation>
    <scope>NUCLEOTIDE SEQUENCE [LARGE SCALE GENOMIC DNA]</scope>
    <source>
        <strain evidence="2 3">ATCC 201684</strain>
    </source>
</reference>
<proteinExistence type="predicted"/>
<keyword evidence="3" id="KW-1185">Reference proteome</keyword>
<evidence type="ECO:0000313" key="3">
    <source>
        <dbReference type="Proteomes" id="UP000481153"/>
    </source>
</evidence>
<name>A0A6G0XUV0_9STRA</name>
<protein>
    <submittedName>
        <fullName evidence="2">Uncharacterized protein</fullName>
    </submittedName>
</protein>
<dbReference type="EMBL" id="VJMJ01000009">
    <property type="protein sequence ID" value="KAF0744344.1"/>
    <property type="molecule type" value="Genomic_DNA"/>
</dbReference>
<evidence type="ECO:0000256" key="1">
    <source>
        <dbReference type="SAM" id="Phobius"/>
    </source>
</evidence>
<accession>A0A6G0XUV0</accession>
<keyword evidence="1" id="KW-0472">Membrane</keyword>
<keyword evidence="1" id="KW-1133">Transmembrane helix</keyword>
<dbReference type="VEuPathDB" id="FungiDB:AeMF1_006655"/>
<organism evidence="2 3">
    <name type="scientific">Aphanomyces euteiches</name>
    <dbReference type="NCBI Taxonomy" id="100861"/>
    <lineage>
        <taxon>Eukaryota</taxon>
        <taxon>Sar</taxon>
        <taxon>Stramenopiles</taxon>
        <taxon>Oomycota</taxon>
        <taxon>Saprolegniomycetes</taxon>
        <taxon>Saprolegniales</taxon>
        <taxon>Verrucalvaceae</taxon>
        <taxon>Aphanomyces</taxon>
    </lineage>
</organism>
<keyword evidence="1" id="KW-0812">Transmembrane</keyword>
<sequence length="152" mass="16879">MRGGGWLYYLFLLAVVAAIEFACIGSNCMSSKVAAELQEAFTHSDHVNIMVELIRSTTEVDAVPGDRTQYVQNLQAFSAAQQQPVRDLLELHPNEYIGEPNFFWIDSKVHIPQATAVLVMELASLDAVKHIRGEVTARIQPMRSLAVHDDAL</sequence>
<comment type="caution">
    <text evidence="2">The sequence shown here is derived from an EMBL/GenBank/DDBJ whole genome shotgun (WGS) entry which is preliminary data.</text>
</comment>
<feature type="transmembrane region" description="Helical" evidence="1">
    <location>
        <begin position="6"/>
        <end position="24"/>
    </location>
</feature>
<evidence type="ECO:0000313" key="2">
    <source>
        <dbReference type="EMBL" id="KAF0744344.1"/>
    </source>
</evidence>